<dbReference type="PANTHER" id="PTHR47199">
    <property type="entry name" value="PHOTOSYSTEM II STABILITY/ASSEMBLY FACTOR HCF136, CHLOROPLASTIC"/>
    <property type="match status" value="1"/>
</dbReference>
<evidence type="ECO:0000313" key="3">
    <source>
        <dbReference type="EMBL" id="SHH11943.1"/>
    </source>
</evidence>
<keyword evidence="2" id="KW-0472">Membrane</keyword>
<feature type="transmembrane region" description="Helical" evidence="2">
    <location>
        <begin position="47"/>
        <end position="67"/>
    </location>
</feature>
<feature type="region of interest" description="Disordered" evidence="1">
    <location>
        <begin position="1"/>
        <end position="37"/>
    </location>
</feature>
<keyword evidence="4" id="KW-1185">Reference proteome</keyword>
<dbReference type="Proteomes" id="UP000199758">
    <property type="component" value="Unassembled WGS sequence"/>
</dbReference>
<evidence type="ECO:0000313" key="4">
    <source>
        <dbReference type="Proteomes" id="UP000199758"/>
    </source>
</evidence>
<dbReference type="SUPFAM" id="SSF110296">
    <property type="entry name" value="Oligoxyloglucan reducing end-specific cellobiohydrolase"/>
    <property type="match status" value="1"/>
</dbReference>
<sequence length="370" mass="39288">MARTANAIVHPGRQQPTLNPRGDYSPDARLQSVPSAVPADAGSPGVLSGWPALLLAVIVALAAVYSFSHRPLPPFPQTATRPDGLLVTGLAQSGERTVAVGELGRILIADSPNGPWREAVVKPQRGSTFTRVIFTDADTAIAVGHDGWIVRSTDRGQTWNEVVFDPERGEAVLGVAGPFGGKLYAYGAFGQYLVSDDNGVNWRHERHAAIGDRHLSAMTQAADGSLLIVGETGLMARSADQGQTWARLPEIYKGSFYGVQRLPDDTLLVFGMRGNAFISRDNGSTWTRSRIDGGLSLYDAVIDPDGAVILVGENSTVFRSTDSGASFRQILEGDRKRYASVLPLAQGKGWLVAGEAGIAVQTMPGEGAGQ</sequence>
<dbReference type="RefSeq" id="WP_084083397.1">
    <property type="nucleotide sequence ID" value="NZ_FQWZ01000006.1"/>
</dbReference>
<name>A0A1M5QEI3_9GAMM</name>
<reference evidence="3 4" key="1">
    <citation type="submission" date="2016-11" db="EMBL/GenBank/DDBJ databases">
        <authorList>
            <person name="Jaros S."/>
            <person name="Januszkiewicz K."/>
            <person name="Wedrychowicz H."/>
        </authorList>
    </citation>
    <scope>NUCLEOTIDE SEQUENCE [LARGE SCALE GENOMIC DNA]</scope>
    <source>
        <strain evidence="3 4">CGMCC 1.7049</strain>
    </source>
</reference>
<dbReference type="InterPro" id="IPR015943">
    <property type="entry name" value="WD40/YVTN_repeat-like_dom_sf"/>
</dbReference>
<accession>A0A1M5QEI3</accession>
<dbReference type="PANTHER" id="PTHR47199:SF2">
    <property type="entry name" value="PHOTOSYSTEM II STABILITY_ASSEMBLY FACTOR HCF136, CHLOROPLASTIC"/>
    <property type="match status" value="1"/>
</dbReference>
<dbReference type="STRING" id="490188.SAMN04488068_2535"/>
<dbReference type="CDD" id="cd15482">
    <property type="entry name" value="Sialidase_non-viral"/>
    <property type="match status" value="1"/>
</dbReference>
<protein>
    <recommendedName>
        <fullName evidence="5">Photosynthesis system II assembly factor Ycf48/Hcf136-like domain-containing protein</fullName>
    </recommendedName>
</protein>
<proteinExistence type="predicted"/>
<evidence type="ECO:0000256" key="1">
    <source>
        <dbReference type="SAM" id="MobiDB-lite"/>
    </source>
</evidence>
<dbReference type="Gene3D" id="2.130.10.10">
    <property type="entry name" value="YVTN repeat-like/Quinoprotein amine dehydrogenase"/>
    <property type="match status" value="1"/>
</dbReference>
<keyword evidence="2" id="KW-0812">Transmembrane</keyword>
<evidence type="ECO:0008006" key="5">
    <source>
        <dbReference type="Google" id="ProtNLM"/>
    </source>
</evidence>
<evidence type="ECO:0000256" key="2">
    <source>
        <dbReference type="SAM" id="Phobius"/>
    </source>
</evidence>
<dbReference type="Gene3D" id="2.120.10.10">
    <property type="match status" value="1"/>
</dbReference>
<organism evidence="3 4">
    <name type="scientific">Hydrocarboniphaga daqingensis</name>
    <dbReference type="NCBI Taxonomy" id="490188"/>
    <lineage>
        <taxon>Bacteria</taxon>
        <taxon>Pseudomonadati</taxon>
        <taxon>Pseudomonadota</taxon>
        <taxon>Gammaproteobacteria</taxon>
        <taxon>Nevskiales</taxon>
        <taxon>Nevskiaceae</taxon>
        <taxon>Hydrocarboniphaga</taxon>
    </lineage>
</organism>
<gene>
    <name evidence="3" type="ORF">SAMN04488068_2535</name>
</gene>
<keyword evidence="2" id="KW-1133">Transmembrane helix</keyword>
<dbReference type="OrthoDB" id="9813892at2"/>
<dbReference type="EMBL" id="FQWZ01000006">
    <property type="protein sequence ID" value="SHH11943.1"/>
    <property type="molecule type" value="Genomic_DNA"/>
</dbReference>
<dbReference type="AlphaFoldDB" id="A0A1M5QEI3"/>